<protein>
    <submittedName>
        <fullName evidence="3">FAD-binding oxidoreductase</fullName>
    </submittedName>
</protein>
<dbReference type="Gene3D" id="3.50.50.60">
    <property type="entry name" value="FAD/NAD(P)-binding domain"/>
    <property type="match status" value="1"/>
</dbReference>
<feature type="domain" description="FAD dependent oxidoreductase" evidence="2">
    <location>
        <begin position="4"/>
        <end position="349"/>
    </location>
</feature>
<keyword evidence="4" id="KW-1185">Reference proteome</keyword>
<name>A0ABS1V0R2_9PROT</name>
<organism evidence="3 4">
    <name type="scientific">Belnapia mucosa</name>
    <dbReference type="NCBI Taxonomy" id="2804532"/>
    <lineage>
        <taxon>Bacteria</taxon>
        <taxon>Pseudomonadati</taxon>
        <taxon>Pseudomonadota</taxon>
        <taxon>Alphaproteobacteria</taxon>
        <taxon>Acetobacterales</taxon>
        <taxon>Roseomonadaceae</taxon>
        <taxon>Belnapia</taxon>
    </lineage>
</organism>
<accession>A0ABS1V0R2</accession>
<reference evidence="3 4" key="1">
    <citation type="submission" date="2021-01" db="EMBL/GenBank/DDBJ databases">
        <title>Belnapia mucosa sp. nov. and Belnapia arida sp. nov., isolated from the Tabernas Desert (Almeria, Spain).</title>
        <authorList>
            <person name="Molina-Menor E."/>
            <person name="Vidal-Verdu A."/>
            <person name="Calonge A."/>
            <person name="Satari L."/>
            <person name="Pereto Magraner J."/>
            <person name="Porcar Miralles M."/>
        </authorList>
    </citation>
    <scope>NUCLEOTIDE SEQUENCE [LARGE SCALE GENOMIC DNA]</scope>
    <source>
        <strain evidence="3 4">T6</strain>
    </source>
</reference>
<evidence type="ECO:0000313" key="4">
    <source>
        <dbReference type="Proteomes" id="UP000606490"/>
    </source>
</evidence>
<dbReference type="SUPFAM" id="SSF51905">
    <property type="entry name" value="FAD/NAD(P)-binding domain"/>
    <property type="match status" value="1"/>
</dbReference>
<dbReference type="RefSeq" id="WP_202825046.1">
    <property type="nucleotide sequence ID" value="NZ_JAEUXJ010000003.1"/>
</dbReference>
<evidence type="ECO:0000256" key="1">
    <source>
        <dbReference type="ARBA" id="ARBA00023002"/>
    </source>
</evidence>
<dbReference type="Pfam" id="PF01266">
    <property type="entry name" value="DAO"/>
    <property type="match status" value="1"/>
</dbReference>
<dbReference type="InterPro" id="IPR036188">
    <property type="entry name" value="FAD/NAD-bd_sf"/>
</dbReference>
<dbReference type="Gene3D" id="3.30.9.10">
    <property type="entry name" value="D-Amino Acid Oxidase, subunit A, domain 2"/>
    <property type="match status" value="1"/>
</dbReference>
<comment type="caution">
    <text evidence="3">The sequence shown here is derived from an EMBL/GenBank/DDBJ whole genome shotgun (WGS) entry which is preliminary data.</text>
</comment>
<evidence type="ECO:0000259" key="2">
    <source>
        <dbReference type="Pfam" id="PF01266"/>
    </source>
</evidence>
<dbReference type="Proteomes" id="UP000606490">
    <property type="component" value="Unassembled WGS sequence"/>
</dbReference>
<sequence>MSPDVIVIGGGLHGMSAALHIARRGRRVLVLEKDRVAAHASSYSAGGVRTLGRHLAEVPLAVESLALWHRIADLVGDDCDFHETGHIKVAETPGELAELEARAATLRAAGWDHEEVVDQAELRRILPAIAPHAVGGLIARRNGFARPYRTTMAFRRAAEAAGAVIREGAGVVGLERRGGQWELRCTDGSAHAAPVLVNTAGAWGARLARSVGEEIPLGFSALMMIYTSALPPFVTPVVGLTGRPLSFKQAASGHVMIGGGHKGIGDLDTGEVALDVERLAFSARTALDVFPILKEARLVHAWAGIEGMLPDEIPVIGLSRAVPGLVHAFGFCGHGFELGPVMGGIVAQLALDGATNMPIAPFAPDRFGAGVASDGAALLQPAG</sequence>
<dbReference type="EMBL" id="JAEUXJ010000003">
    <property type="protein sequence ID" value="MBL6455293.1"/>
    <property type="molecule type" value="Genomic_DNA"/>
</dbReference>
<dbReference type="PANTHER" id="PTHR13847">
    <property type="entry name" value="SARCOSINE DEHYDROGENASE-RELATED"/>
    <property type="match status" value="1"/>
</dbReference>
<proteinExistence type="predicted"/>
<evidence type="ECO:0000313" key="3">
    <source>
        <dbReference type="EMBL" id="MBL6455293.1"/>
    </source>
</evidence>
<gene>
    <name evidence="3" type="ORF">JMJ55_08175</name>
</gene>
<dbReference type="InterPro" id="IPR006076">
    <property type="entry name" value="FAD-dep_OxRdtase"/>
</dbReference>
<keyword evidence="1" id="KW-0560">Oxidoreductase</keyword>
<dbReference type="SUPFAM" id="SSF54373">
    <property type="entry name" value="FAD-linked reductases, C-terminal domain"/>
    <property type="match status" value="1"/>
</dbReference>